<dbReference type="Pfam" id="PF02596">
    <property type="entry name" value="DUF169"/>
    <property type="match status" value="1"/>
</dbReference>
<evidence type="ECO:0000313" key="1">
    <source>
        <dbReference type="EMBL" id="SMH30141.1"/>
    </source>
</evidence>
<dbReference type="Proteomes" id="UP000193969">
    <property type="component" value="Unassembled WGS sequence"/>
</dbReference>
<dbReference type="AlphaFoldDB" id="A0A1X7MYX9"/>
<keyword evidence="2" id="KW-1185">Reference proteome</keyword>
<accession>A0A1X7MYX9</accession>
<organism evidence="1 2">
    <name type="scientific">Methanohalophilus portucalensis FDF-1</name>
    <dbReference type="NCBI Taxonomy" id="523843"/>
    <lineage>
        <taxon>Archaea</taxon>
        <taxon>Methanobacteriati</taxon>
        <taxon>Methanobacteriota</taxon>
        <taxon>Stenosarchaea group</taxon>
        <taxon>Methanomicrobia</taxon>
        <taxon>Methanosarcinales</taxon>
        <taxon>Methanosarcinaceae</taxon>
        <taxon>Methanohalophilus</taxon>
    </lineage>
</organism>
<dbReference type="InterPro" id="IPR003748">
    <property type="entry name" value="DUF169"/>
</dbReference>
<dbReference type="PANTHER" id="PTHR37954">
    <property type="entry name" value="BLL4979 PROTEIN"/>
    <property type="match status" value="1"/>
</dbReference>
<dbReference type="EMBL" id="FXBN01000001">
    <property type="protein sequence ID" value="SMH30141.1"/>
    <property type="molecule type" value="Genomic_DNA"/>
</dbReference>
<protein>
    <submittedName>
        <fullName evidence="1">Uncharacterized conserved protein, DUF169 family</fullName>
    </submittedName>
</protein>
<dbReference type="PANTHER" id="PTHR37954:SF3">
    <property type="entry name" value="DUF169 DOMAIN-CONTAINING PROTEIN"/>
    <property type="match status" value="1"/>
</dbReference>
<name>A0A1X7MYX9_9EURY</name>
<sequence>MQEKRKRNGVKAVVHEWIKNIKSIMDEGSPVCITFQNSTKGDVSEKLFCEIITDARYGKQSLIRTQRCRVGKFILGKSNEPPAEYYFNSGRYASYEIAENAVLSLSRLEKEYGSLKIEPLSKNSSKFDLCILYLRPEKAMRIIQAIAYYNGTPADIQTIGAASVCSDCVAGTLNKGIALSFGCKGSRKHSKYSSEEVPIGIRYDMLEKVEKALGIIPDTFD</sequence>
<proteinExistence type="predicted"/>
<evidence type="ECO:0000313" key="2">
    <source>
        <dbReference type="Proteomes" id="UP000193969"/>
    </source>
</evidence>
<gene>
    <name evidence="1" type="ORF">SAMN06264941_0274</name>
</gene>
<reference evidence="2" key="1">
    <citation type="submission" date="2017-04" db="EMBL/GenBank/DDBJ databases">
        <authorList>
            <person name="Varghese N."/>
            <person name="Submissions S."/>
        </authorList>
    </citation>
    <scope>NUCLEOTIDE SEQUENCE [LARGE SCALE GENOMIC DNA]</scope>
    <source>
        <strain evidence="2">FDF-1</strain>
    </source>
</reference>